<sequence length="341" mass="36792">MSSNASKETTEERAVMSDTPAGDSGGAAATPEPARSEAGSDRDSGDATRARRGSGEPAAPGDADSPRAEADEPPTSPPADGSPSEPMEAAGSEGARESTPPVGDGETASNDDDDDDIGLGYEARLSSSSPDSDSEMEYDEAALSAALADMKKKAEDVMQKPRPRHTWSLVRELHKRQLGGRPALLQQDRFRLHLCSSLHAVERLELMDKLCFHEGCVNCLHFNSSGDLLASGSDDLNVVVWDWQRQRKAYSYNSGHKSNIFESKFVPQRSDTHIVSTSRDGQVRLAEISPAGECRSVRRLAQHRGSGRKLALPAHSPQTVLSCGEDAVVFNIDLRDRQPDR</sequence>
<dbReference type="InterPro" id="IPR015943">
    <property type="entry name" value="WD40/YVTN_repeat-like_dom_sf"/>
</dbReference>
<dbReference type="PROSITE" id="PS50082">
    <property type="entry name" value="WD_REPEATS_2"/>
    <property type="match status" value="1"/>
</dbReference>
<evidence type="ECO:0000256" key="3">
    <source>
        <dbReference type="PROSITE-ProRule" id="PRU00221"/>
    </source>
</evidence>
<name>A0A6A4V3B4_AMPAM</name>
<dbReference type="GO" id="GO:0080008">
    <property type="term" value="C:Cul4-RING E3 ubiquitin ligase complex"/>
    <property type="evidence" value="ECO:0007669"/>
    <property type="project" value="TreeGrafter"/>
</dbReference>
<protein>
    <submittedName>
        <fullName evidence="5">DDB1-and CUL4-associated factor 8</fullName>
    </submittedName>
</protein>
<evidence type="ECO:0000256" key="2">
    <source>
        <dbReference type="ARBA" id="ARBA00022737"/>
    </source>
</evidence>
<dbReference type="InterPro" id="IPR001680">
    <property type="entry name" value="WD40_rpt"/>
</dbReference>
<organism evidence="5 6">
    <name type="scientific">Amphibalanus amphitrite</name>
    <name type="common">Striped barnacle</name>
    <name type="synonym">Balanus amphitrite</name>
    <dbReference type="NCBI Taxonomy" id="1232801"/>
    <lineage>
        <taxon>Eukaryota</taxon>
        <taxon>Metazoa</taxon>
        <taxon>Ecdysozoa</taxon>
        <taxon>Arthropoda</taxon>
        <taxon>Crustacea</taxon>
        <taxon>Multicrustacea</taxon>
        <taxon>Cirripedia</taxon>
        <taxon>Thoracica</taxon>
        <taxon>Thoracicalcarea</taxon>
        <taxon>Balanomorpha</taxon>
        <taxon>Balanoidea</taxon>
        <taxon>Balanidae</taxon>
        <taxon>Amphibalaninae</taxon>
        <taxon>Amphibalanus</taxon>
    </lineage>
</organism>
<comment type="caution">
    <text evidence="5">The sequence shown here is derived from an EMBL/GenBank/DDBJ whole genome shotgun (WGS) entry which is preliminary data.</text>
</comment>
<dbReference type="SMART" id="SM00320">
    <property type="entry name" value="WD40"/>
    <property type="match status" value="3"/>
</dbReference>
<feature type="repeat" description="WD" evidence="3">
    <location>
        <begin position="210"/>
        <end position="251"/>
    </location>
</feature>
<gene>
    <name evidence="5" type="primary">dcaf8</name>
    <name evidence="5" type="ORF">FJT64_011037</name>
</gene>
<dbReference type="InterPro" id="IPR036322">
    <property type="entry name" value="WD40_repeat_dom_sf"/>
</dbReference>
<keyword evidence="1 3" id="KW-0853">WD repeat</keyword>
<dbReference type="Pfam" id="PF00400">
    <property type="entry name" value="WD40"/>
    <property type="match status" value="1"/>
</dbReference>
<dbReference type="EMBL" id="VIIS01001930">
    <property type="protein sequence ID" value="KAF0290777.1"/>
    <property type="molecule type" value="Genomic_DNA"/>
</dbReference>
<evidence type="ECO:0000313" key="5">
    <source>
        <dbReference type="EMBL" id="KAF0290777.1"/>
    </source>
</evidence>
<dbReference type="InterPro" id="IPR045151">
    <property type="entry name" value="DCAF8"/>
</dbReference>
<feature type="region of interest" description="Disordered" evidence="4">
    <location>
        <begin position="1"/>
        <end position="138"/>
    </location>
</feature>
<accession>A0A6A4V3B4</accession>
<dbReference type="AlphaFoldDB" id="A0A6A4V3B4"/>
<dbReference type="Gene3D" id="2.130.10.10">
    <property type="entry name" value="YVTN repeat-like/Quinoprotein amine dehydrogenase"/>
    <property type="match status" value="1"/>
</dbReference>
<dbReference type="PROSITE" id="PS50294">
    <property type="entry name" value="WD_REPEATS_REGION"/>
    <property type="match status" value="1"/>
</dbReference>
<evidence type="ECO:0000313" key="6">
    <source>
        <dbReference type="Proteomes" id="UP000440578"/>
    </source>
</evidence>
<dbReference type="SUPFAM" id="SSF50978">
    <property type="entry name" value="WD40 repeat-like"/>
    <property type="match status" value="1"/>
</dbReference>
<evidence type="ECO:0000256" key="1">
    <source>
        <dbReference type="ARBA" id="ARBA00022574"/>
    </source>
</evidence>
<feature type="compositionally biased region" description="Basic and acidic residues" evidence="4">
    <location>
        <begin position="34"/>
        <end position="49"/>
    </location>
</feature>
<dbReference type="PANTHER" id="PTHR15574:SF21">
    <property type="entry name" value="DDB1- AND CUL4-ASSOCIATED FACTOR 8"/>
    <property type="match status" value="1"/>
</dbReference>
<dbReference type="Proteomes" id="UP000440578">
    <property type="component" value="Unassembled WGS sequence"/>
</dbReference>
<dbReference type="OrthoDB" id="4869960at2759"/>
<proteinExistence type="predicted"/>
<keyword evidence="2" id="KW-0677">Repeat</keyword>
<reference evidence="5 6" key="1">
    <citation type="submission" date="2019-07" db="EMBL/GenBank/DDBJ databases">
        <title>Draft genome assembly of a fouling barnacle, Amphibalanus amphitrite (Darwin, 1854): The first reference genome for Thecostraca.</title>
        <authorList>
            <person name="Kim W."/>
        </authorList>
    </citation>
    <scope>NUCLEOTIDE SEQUENCE [LARGE SCALE GENOMIC DNA]</scope>
    <source>
        <strain evidence="5">SNU_AA5</strain>
        <tissue evidence="5">Soma without cirri and trophi</tissue>
    </source>
</reference>
<dbReference type="PANTHER" id="PTHR15574">
    <property type="entry name" value="WD REPEAT DOMAIN-CONTAINING FAMILY"/>
    <property type="match status" value="1"/>
</dbReference>
<keyword evidence="6" id="KW-1185">Reference proteome</keyword>
<evidence type="ECO:0000256" key="4">
    <source>
        <dbReference type="SAM" id="MobiDB-lite"/>
    </source>
</evidence>
<dbReference type="GO" id="GO:0005737">
    <property type="term" value="C:cytoplasm"/>
    <property type="evidence" value="ECO:0007669"/>
    <property type="project" value="TreeGrafter"/>
</dbReference>